<dbReference type="EMBL" id="CP133620">
    <property type="protein sequence ID" value="WMV45615.1"/>
    <property type="molecule type" value="Genomic_DNA"/>
</dbReference>
<evidence type="ECO:0000313" key="2">
    <source>
        <dbReference type="EMBL" id="WMV45615.1"/>
    </source>
</evidence>
<dbReference type="Proteomes" id="UP001234989">
    <property type="component" value="Chromosome 9"/>
</dbReference>
<name>A0AAF0UH27_SOLVR</name>
<evidence type="ECO:0000256" key="1">
    <source>
        <dbReference type="SAM" id="MobiDB-lite"/>
    </source>
</evidence>
<protein>
    <recommendedName>
        <fullName evidence="4">Integrase core domain containing protein</fullName>
    </recommendedName>
</protein>
<feature type="region of interest" description="Disordered" evidence="1">
    <location>
        <begin position="23"/>
        <end position="45"/>
    </location>
</feature>
<accession>A0AAF0UH27</accession>
<gene>
    <name evidence="2" type="ORF">MTR67_039000</name>
</gene>
<proteinExistence type="predicted"/>
<dbReference type="AlphaFoldDB" id="A0AAF0UH27"/>
<evidence type="ECO:0008006" key="4">
    <source>
        <dbReference type="Google" id="ProtNLM"/>
    </source>
</evidence>
<reference evidence="2" key="1">
    <citation type="submission" date="2023-08" db="EMBL/GenBank/DDBJ databases">
        <title>A de novo genome assembly of Solanum verrucosum Schlechtendal, a Mexican diploid species geographically isolated from the other diploid A-genome species in potato relatives.</title>
        <authorList>
            <person name="Hosaka K."/>
        </authorList>
    </citation>
    <scope>NUCLEOTIDE SEQUENCE</scope>
    <source>
        <tissue evidence="2">Young leaves</tissue>
    </source>
</reference>
<evidence type="ECO:0000313" key="3">
    <source>
        <dbReference type="Proteomes" id="UP001234989"/>
    </source>
</evidence>
<keyword evidence="3" id="KW-1185">Reference proteome</keyword>
<sequence>MSSNDVQFYAMYNEEGFKLEIRDTDRDRYVPPHDRPKPKEPNADPEIFRTEDMLGHILNKVEGSYKVLKEMKTGFPSLNQMVTSHSVSIKQLEDQMGQFSAHLNARQKGCLRSNTIANLKKYNAQCMSILTRIGKVVGNDEPNDDNASSSKGKTIVFESDVLAEELNNEASNEVDDAPKFFVSGDAKK</sequence>
<organism evidence="2 3">
    <name type="scientific">Solanum verrucosum</name>
    <dbReference type="NCBI Taxonomy" id="315347"/>
    <lineage>
        <taxon>Eukaryota</taxon>
        <taxon>Viridiplantae</taxon>
        <taxon>Streptophyta</taxon>
        <taxon>Embryophyta</taxon>
        <taxon>Tracheophyta</taxon>
        <taxon>Spermatophyta</taxon>
        <taxon>Magnoliopsida</taxon>
        <taxon>eudicotyledons</taxon>
        <taxon>Gunneridae</taxon>
        <taxon>Pentapetalae</taxon>
        <taxon>asterids</taxon>
        <taxon>lamiids</taxon>
        <taxon>Solanales</taxon>
        <taxon>Solanaceae</taxon>
        <taxon>Solanoideae</taxon>
        <taxon>Solaneae</taxon>
        <taxon>Solanum</taxon>
    </lineage>
</organism>